<accession>A0ABX2FJE8</accession>
<name>A0ABX2FJE8_9BACT</name>
<gene>
    <name evidence="2" type="ORF">HNP98_000048</name>
</gene>
<keyword evidence="3" id="KW-1185">Reference proteome</keyword>
<proteinExistence type="predicted"/>
<feature type="chain" id="PRO_5045500647" evidence="1">
    <location>
        <begin position="19"/>
        <end position="156"/>
    </location>
</feature>
<dbReference type="EMBL" id="JABSNP010000001">
    <property type="protein sequence ID" value="NRT17245.1"/>
    <property type="molecule type" value="Genomic_DNA"/>
</dbReference>
<sequence>MRFFFFALLLAGPVVGQAQQMPAMPAAPAMPAQAMPAAPAMPTQAAGTAAAKATTAAKTKMAPVYKAAAPEQRAERMSQQISKQLGLDAATTAKVKEAALARAQKIDAIQTGTDTNKAKNTALQANAQDFKTALKGILTPEQFAKYTTKGAKMAAE</sequence>
<comment type="caution">
    <text evidence="2">The sequence shown here is derived from an EMBL/GenBank/DDBJ whole genome shotgun (WGS) entry which is preliminary data.</text>
</comment>
<evidence type="ECO:0000313" key="3">
    <source>
        <dbReference type="Proteomes" id="UP000779507"/>
    </source>
</evidence>
<evidence type="ECO:0000256" key="1">
    <source>
        <dbReference type="SAM" id="SignalP"/>
    </source>
</evidence>
<reference evidence="2 3" key="1">
    <citation type="submission" date="2020-05" db="EMBL/GenBank/DDBJ databases">
        <title>Genomic Encyclopedia of Type Strains, Phase IV (KMG-V): Genome sequencing to study the core and pangenomes of soil and plant-associated prokaryotes.</title>
        <authorList>
            <person name="Whitman W."/>
        </authorList>
    </citation>
    <scope>NUCLEOTIDE SEQUENCE [LARGE SCALE GENOMIC DNA]</scope>
    <source>
        <strain evidence="2 3">9A</strain>
    </source>
</reference>
<protein>
    <submittedName>
        <fullName evidence="2">Type IV secretory pathway VirB10-like protein</fullName>
    </submittedName>
</protein>
<organism evidence="2 3">
    <name type="scientific">Hymenobacter caeli</name>
    <dbReference type="NCBI Taxonomy" id="2735894"/>
    <lineage>
        <taxon>Bacteria</taxon>
        <taxon>Pseudomonadati</taxon>
        <taxon>Bacteroidota</taxon>
        <taxon>Cytophagia</taxon>
        <taxon>Cytophagales</taxon>
        <taxon>Hymenobacteraceae</taxon>
        <taxon>Hymenobacter</taxon>
    </lineage>
</organism>
<feature type="signal peptide" evidence="1">
    <location>
        <begin position="1"/>
        <end position="18"/>
    </location>
</feature>
<dbReference type="Proteomes" id="UP000779507">
    <property type="component" value="Unassembled WGS sequence"/>
</dbReference>
<evidence type="ECO:0000313" key="2">
    <source>
        <dbReference type="EMBL" id="NRT17245.1"/>
    </source>
</evidence>
<keyword evidence="1" id="KW-0732">Signal</keyword>
<dbReference type="RefSeq" id="WP_173808034.1">
    <property type="nucleotide sequence ID" value="NZ_JABSNP010000001.1"/>
</dbReference>